<dbReference type="PANTHER" id="PTHR42282">
    <property type="entry name" value="PANTOATE KINASE-RELATED"/>
    <property type="match status" value="1"/>
</dbReference>
<comment type="similarity">
    <text evidence="1">Belongs to the GHMP kinase family. PoK subfamily.</text>
</comment>
<feature type="domain" description="GHMP kinase N-terminal" evidence="2">
    <location>
        <begin position="49"/>
        <end position="116"/>
    </location>
</feature>
<name>A0A7L9FJ41_9CREN</name>
<dbReference type="Pfam" id="PF00288">
    <property type="entry name" value="GHMP_kinases_N"/>
    <property type="match status" value="1"/>
</dbReference>
<dbReference type="UniPathway" id="UPA00241"/>
<dbReference type="KEGG" id="thel:IG193_02500"/>
<keyword evidence="1" id="KW-0173">Coenzyme A biosynthesis</keyword>
<evidence type="ECO:0000313" key="3">
    <source>
        <dbReference type="EMBL" id="QOJ79352.1"/>
    </source>
</evidence>
<dbReference type="Gene3D" id="3.30.230.10">
    <property type="match status" value="1"/>
</dbReference>
<dbReference type="InterPro" id="IPR006204">
    <property type="entry name" value="GHMP_kinase_N_dom"/>
</dbReference>
<dbReference type="HAMAP" id="MF_02223">
    <property type="entry name" value="Pantoate_kinase"/>
    <property type="match status" value="1"/>
</dbReference>
<dbReference type="InterPro" id="IPR012043">
    <property type="entry name" value="PoK"/>
</dbReference>
<dbReference type="GO" id="GO:0015937">
    <property type="term" value="P:coenzyme A biosynthetic process"/>
    <property type="evidence" value="ECO:0007669"/>
    <property type="project" value="UniProtKB-UniRule"/>
</dbReference>
<proteinExistence type="inferred from homology"/>
<keyword evidence="1" id="KW-0547">Nucleotide-binding</keyword>
<dbReference type="InParanoid" id="A0A7L9FJ41"/>
<comment type="catalytic activity">
    <reaction evidence="1">
        <text>(R)-pantoate + ATP = (R)-4-phosphopantoate + ADP + H(+)</text>
        <dbReference type="Rhea" id="RHEA:28246"/>
        <dbReference type="ChEBI" id="CHEBI:15378"/>
        <dbReference type="ChEBI" id="CHEBI:15980"/>
        <dbReference type="ChEBI" id="CHEBI:30616"/>
        <dbReference type="ChEBI" id="CHEBI:61294"/>
        <dbReference type="ChEBI" id="CHEBI:456216"/>
        <dbReference type="EC" id="2.7.1.169"/>
    </reaction>
</comment>
<dbReference type="SUPFAM" id="SSF54211">
    <property type="entry name" value="Ribosomal protein S5 domain 2-like"/>
    <property type="match status" value="1"/>
</dbReference>
<keyword evidence="4" id="KW-1185">Reference proteome</keyword>
<organism evidence="3 4">
    <name type="scientific">Infirmifilum lucidum</name>
    <dbReference type="NCBI Taxonomy" id="2776706"/>
    <lineage>
        <taxon>Archaea</taxon>
        <taxon>Thermoproteota</taxon>
        <taxon>Thermoprotei</taxon>
        <taxon>Thermofilales</taxon>
        <taxon>Thermofilaceae</taxon>
        <taxon>Infirmifilum</taxon>
    </lineage>
</organism>
<sequence length="277" mass="28733">MEGDPLRSGARGAGLALEKGVTVEVCIGDDGVENYLNGVKGDYEVARRAAIEVARLAAYTGGFSIRQTVDVPIGGGLGTSGASALATVLATAALLGVKLSYTKLARIAHKVEVESGTGLGTVSGLVVGGACVVLEPGPPGSDRVDRIIVDQDHVVVVGFFGPIKKSSALRSASLADINRRGRLYVEALARDTTIENLLDFSKKFSLETGLATPNVRRAYAVLESKGFPHAGQAMVGDTVFTVLPSGEADSVATLLEEMGARAVTSRISWRPAVLLQA</sequence>
<evidence type="ECO:0000313" key="4">
    <source>
        <dbReference type="Proteomes" id="UP000594121"/>
    </source>
</evidence>
<evidence type="ECO:0000259" key="2">
    <source>
        <dbReference type="Pfam" id="PF00288"/>
    </source>
</evidence>
<dbReference type="PANTHER" id="PTHR42282:SF1">
    <property type="entry name" value="PANTOATE KINASE"/>
    <property type="match status" value="1"/>
</dbReference>
<accession>A0A7L9FJ41</accession>
<dbReference type="RefSeq" id="WP_192819324.1">
    <property type="nucleotide sequence ID" value="NZ_CP062310.1"/>
</dbReference>
<dbReference type="GO" id="GO:0016301">
    <property type="term" value="F:kinase activity"/>
    <property type="evidence" value="ECO:0007669"/>
    <property type="project" value="UniProtKB-UniRule"/>
</dbReference>
<dbReference type="GeneID" id="59148730"/>
<dbReference type="InterPro" id="IPR014721">
    <property type="entry name" value="Ribsml_uS5_D2-typ_fold_subgr"/>
</dbReference>
<comment type="pathway">
    <text evidence="1">Cofactor biosynthesis; coenzyme A biosynthesis.</text>
</comment>
<protein>
    <recommendedName>
        <fullName evidence="1">Pantoate kinase</fullName>
        <shortName evidence="1">PoK</shortName>
        <ecNumber evidence="1">2.7.1.169</ecNumber>
    </recommendedName>
</protein>
<comment type="function">
    <text evidence="1">Phosphorylates (R)-pantoate to form (R)-4-phosphopantoate in the CoA biosynthesis pathway.</text>
</comment>
<reference evidence="3 4" key="1">
    <citation type="submission" date="2020-10" db="EMBL/GenBank/DDBJ databases">
        <title>Thermofilum lucidum 3507LT sp. nov. a novel member of Thermofilaceae family isolated from Chile hot spring, and proposal of description order Thermofilales.</title>
        <authorList>
            <person name="Zayulina K.S."/>
            <person name="Elcheninov A.G."/>
            <person name="Toshchakov S.V."/>
            <person name="Kublanov I.V."/>
        </authorList>
    </citation>
    <scope>NUCLEOTIDE SEQUENCE [LARGE SCALE GENOMIC DNA]</scope>
    <source>
        <strain evidence="3 4">3507LT</strain>
    </source>
</reference>
<dbReference type="PIRSF" id="PIRSF016896">
    <property type="entry name" value="GHMP_arc_MJ0969"/>
    <property type="match status" value="1"/>
</dbReference>
<dbReference type="EMBL" id="CP062310">
    <property type="protein sequence ID" value="QOJ79352.1"/>
    <property type="molecule type" value="Genomic_DNA"/>
</dbReference>
<dbReference type="AlphaFoldDB" id="A0A7L9FJ41"/>
<dbReference type="GO" id="GO:0005524">
    <property type="term" value="F:ATP binding"/>
    <property type="evidence" value="ECO:0007669"/>
    <property type="project" value="UniProtKB-KW"/>
</dbReference>
<keyword evidence="1" id="KW-0808">Transferase</keyword>
<dbReference type="InterPro" id="IPR020568">
    <property type="entry name" value="Ribosomal_Su5_D2-typ_SF"/>
</dbReference>
<dbReference type="EC" id="2.7.1.169" evidence="1"/>
<keyword evidence="1" id="KW-0067">ATP-binding</keyword>
<gene>
    <name evidence="3" type="ORF">IG193_02500</name>
</gene>
<evidence type="ECO:0000256" key="1">
    <source>
        <dbReference type="HAMAP-Rule" id="MF_02223"/>
    </source>
</evidence>
<dbReference type="FunCoup" id="A0A7L9FJ41">
    <property type="interactions" value="33"/>
</dbReference>
<keyword evidence="1" id="KW-0418">Kinase</keyword>
<dbReference type="Proteomes" id="UP000594121">
    <property type="component" value="Chromosome"/>
</dbReference>